<dbReference type="PATRIC" id="fig|710685.3.peg.1892"/>
<evidence type="ECO:0000256" key="1">
    <source>
        <dbReference type="SAM" id="MobiDB-lite"/>
    </source>
</evidence>
<dbReference type="OrthoDB" id="5969911at2"/>
<dbReference type="HOGENOM" id="CLU_370815_0_0_11"/>
<dbReference type="KEGG" id="mrh:MycrhN_1882"/>
<gene>
    <name evidence="3" type="ordered locus">MycrhN_1882</name>
</gene>
<dbReference type="Gene3D" id="1.10.287.1060">
    <property type="entry name" value="ESAT-6-like"/>
    <property type="match status" value="1"/>
</dbReference>
<evidence type="ECO:0000313" key="4">
    <source>
        <dbReference type="Proteomes" id="UP000005442"/>
    </source>
</evidence>
<dbReference type="InterPro" id="IPR057037">
    <property type="entry name" value="TPR_rep_actino"/>
</dbReference>
<feature type="domain" description="TPR repeat" evidence="2">
    <location>
        <begin position="229"/>
        <end position="444"/>
    </location>
</feature>
<keyword evidence="4" id="KW-1185">Reference proteome</keyword>
<protein>
    <recommendedName>
        <fullName evidence="2">TPR repeat domain-containing protein</fullName>
    </recommendedName>
</protein>
<evidence type="ECO:0000259" key="2">
    <source>
        <dbReference type="Pfam" id="PF23275"/>
    </source>
</evidence>
<feature type="compositionally biased region" description="Basic and acidic residues" evidence="1">
    <location>
        <begin position="172"/>
        <end position="196"/>
    </location>
</feature>
<feature type="compositionally biased region" description="Polar residues" evidence="1">
    <location>
        <begin position="210"/>
        <end position="222"/>
    </location>
</feature>
<dbReference type="EMBL" id="CP003169">
    <property type="protein sequence ID" value="AEV72490.1"/>
    <property type="molecule type" value="Genomic_DNA"/>
</dbReference>
<dbReference type="RefSeq" id="WP_014210304.1">
    <property type="nucleotide sequence ID" value="NC_016604.1"/>
</dbReference>
<feature type="region of interest" description="Disordered" evidence="1">
    <location>
        <begin position="150"/>
        <end position="226"/>
    </location>
</feature>
<organism evidence="3 4">
    <name type="scientific">Mycolicibacterium rhodesiae (strain NBB3)</name>
    <name type="common">Mycobacterium rhodesiae</name>
    <dbReference type="NCBI Taxonomy" id="710685"/>
    <lineage>
        <taxon>Bacteria</taxon>
        <taxon>Bacillati</taxon>
        <taxon>Actinomycetota</taxon>
        <taxon>Actinomycetes</taxon>
        <taxon>Mycobacteriales</taxon>
        <taxon>Mycobacteriaceae</taxon>
        <taxon>Mycolicibacterium</taxon>
    </lineage>
</organism>
<dbReference type="Pfam" id="PF23275">
    <property type="entry name" value="TPR_23"/>
    <property type="match status" value="1"/>
</dbReference>
<dbReference type="AlphaFoldDB" id="G8RMJ3"/>
<dbReference type="Proteomes" id="UP000005442">
    <property type="component" value="Chromosome"/>
</dbReference>
<reference evidence="3 4" key="1">
    <citation type="submission" date="2011-12" db="EMBL/GenBank/DDBJ databases">
        <title>Complete sequence of Mycobacterium rhodesiae NBB3.</title>
        <authorList>
            <consortium name="US DOE Joint Genome Institute"/>
            <person name="Lucas S."/>
            <person name="Han J."/>
            <person name="Lapidus A."/>
            <person name="Cheng J.-F."/>
            <person name="Goodwin L."/>
            <person name="Pitluck S."/>
            <person name="Peters L."/>
            <person name="Mikhailova N."/>
            <person name="Gu W."/>
            <person name="Detter J.C."/>
            <person name="Han C."/>
            <person name="Tapia R."/>
            <person name="Land M."/>
            <person name="Hauser L."/>
            <person name="Kyrpides N."/>
            <person name="Ivanova N."/>
            <person name="Pagani I."/>
            <person name="Mattes T."/>
            <person name="Holmes A."/>
            <person name="Rutledge P."/>
            <person name="Paulsen I."/>
            <person name="Coleman N."/>
            <person name="Woyke T."/>
        </authorList>
    </citation>
    <scope>NUCLEOTIDE SEQUENCE [LARGE SCALE GENOMIC DNA]</scope>
    <source>
        <strain evidence="3 4">NBB3</strain>
    </source>
</reference>
<proteinExistence type="predicted"/>
<sequence length="750" mass="80948">MATSISAVEASQPERLVSAATEVGARAAQLDSLITAQRDSVTQLRGGWSGAAATAAIARGEQNLASQEALRDKLQTLQGVLASGGGQLGTTRTALLDMVGRLRGQGWQISDDGVATPPPNLSEAFRSYPQAYTQMIQRLLKTYEGIDGETAGRFPTFDEDGDGRPDVSFAVGDEREKRDSEIKDLVRRSLEGDKDAAGQIDDILDGIDPNQLQPHTDPNNPGATLPPVALEPDQAEVISQMQTQMSDKSLDELVKLKNDLGEHGDIIGDSMQVMSDPDVKFPLAVDDQFKDQVPPGIDTEAIPGGKGMLPQSVQDAMDRNPVDYEYTGADQTVFPPTYTTGEDLRKISELIKAGDAEFQQGSQLDSTMMDRGVDILHAAEKDNQDRFLNSNEGDSIVQDIFNSAGRDQIVSHDLITEPNSSFLDDVARHEWTDDGASVRTLTDWVHDGATSADPDVAVRAGETANALSDYLSANGNDLLKLEHPNGWGLYEDITVGQMNPDLVQGWGNALDPYQKAMLGDGTLPGFDPVEGAPNSKFDPLRNIFAVMDSDPTAAKAWNETAFRHVLDYQSNPDYNKLANAGALLGVIDSAAVQEMESRGANNLANQTAIYDMKKAALGAALGWPAGQLPLGETIADLTMKGMIGEAPTLESVQSNAPTTNLADATNQTNFHLAENLVRDDPNLGEMQQYVNPDGSLKKPEEIPTTELRDYYLDMQEYVENRGFDNAMNAFYKQYQNAGGINVPKGIVPSG</sequence>
<evidence type="ECO:0000313" key="3">
    <source>
        <dbReference type="EMBL" id="AEV72490.1"/>
    </source>
</evidence>
<name>G8RMJ3_MYCRN</name>
<accession>G8RMJ3</accession>
<dbReference type="InterPro" id="IPR036689">
    <property type="entry name" value="ESAT-6-like_sf"/>
</dbReference>
<dbReference type="STRING" id="710685.MycrhN_1882"/>
<dbReference type="SUPFAM" id="SSF140453">
    <property type="entry name" value="EsxAB dimer-like"/>
    <property type="match status" value="1"/>
</dbReference>
<dbReference type="eggNOG" id="ENOG5030HW6">
    <property type="taxonomic scope" value="Bacteria"/>
</dbReference>